<keyword evidence="3" id="KW-1185">Reference proteome</keyword>
<reference evidence="2" key="1">
    <citation type="submission" date="2021-12" db="EMBL/GenBank/DDBJ databases">
        <authorList>
            <person name="King R."/>
        </authorList>
    </citation>
    <scope>NUCLEOTIDE SEQUENCE</scope>
</reference>
<dbReference type="AlphaFoldDB" id="A0A9P0AEL3"/>
<evidence type="ECO:0000256" key="1">
    <source>
        <dbReference type="SAM" id="MobiDB-lite"/>
    </source>
</evidence>
<organism evidence="2 3">
    <name type="scientific">Bemisia tabaci</name>
    <name type="common">Sweetpotato whitefly</name>
    <name type="synonym">Aleurodes tabaci</name>
    <dbReference type="NCBI Taxonomy" id="7038"/>
    <lineage>
        <taxon>Eukaryota</taxon>
        <taxon>Metazoa</taxon>
        <taxon>Ecdysozoa</taxon>
        <taxon>Arthropoda</taxon>
        <taxon>Hexapoda</taxon>
        <taxon>Insecta</taxon>
        <taxon>Pterygota</taxon>
        <taxon>Neoptera</taxon>
        <taxon>Paraneoptera</taxon>
        <taxon>Hemiptera</taxon>
        <taxon>Sternorrhyncha</taxon>
        <taxon>Aleyrodoidea</taxon>
        <taxon>Aleyrodidae</taxon>
        <taxon>Aleyrodinae</taxon>
        <taxon>Bemisia</taxon>
    </lineage>
</organism>
<dbReference type="Proteomes" id="UP001152759">
    <property type="component" value="Chromosome 4"/>
</dbReference>
<evidence type="ECO:0000313" key="3">
    <source>
        <dbReference type="Proteomes" id="UP001152759"/>
    </source>
</evidence>
<feature type="compositionally biased region" description="Basic residues" evidence="1">
    <location>
        <begin position="107"/>
        <end position="118"/>
    </location>
</feature>
<feature type="compositionally biased region" description="Polar residues" evidence="1">
    <location>
        <begin position="8"/>
        <end position="18"/>
    </location>
</feature>
<gene>
    <name evidence="2" type="ORF">BEMITA_LOCUS7812</name>
</gene>
<feature type="region of interest" description="Disordered" evidence="1">
    <location>
        <begin position="88"/>
        <end position="158"/>
    </location>
</feature>
<feature type="compositionally biased region" description="Polar residues" evidence="1">
    <location>
        <begin position="148"/>
        <end position="158"/>
    </location>
</feature>
<dbReference type="EMBL" id="OU963865">
    <property type="protein sequence ID" value="CAH0388931.1"/>
    <property type="molecule type" value="Genomic_DNA"/>
</dbReference>
<name>A0A9P0AEL3_BEMTA</name>
<protein>
    <submittedName>
        <fullName evidence="2">Uncharacterized protein</fullName>
    </submittedName>
</protein>
<feature type="region of interest" description="Disordered" evidence="1">
    <location>
        <begin position="1"/>
        <end position="29"/>
    </location>
</feature>
<proteinExistence type="predicted"/>
<sequence length="158" mass="16718">MSAPVRSASETGLDTSAPSPGRKPNYEDEECELIDPADIKVEEKCSASTSAAEIYYKQLLAANVAAFGKAAAAALGGKSAYATSLFEQKRPADASDDNSVSTDPPKRRLFGHPRRRISRTTAVRGRVGAGNRGAPTATDTDRDRDRVSSTGCPSWPST</sequence>
<evidence type="ECO:0000313" key="2">
    <source>
        <dbReference type="EMBL" id="CAH0388931.1"/>
    </source>
</evidence>
<accession>A0A9P0AEL3</accession>